<comment type="caution">
    <text evidence="2">The sequence shown here is derived from an EMBL/GenBank/DDBJ whole genome shotgun (WGS) entry which is preliminary data.</text>
</comment>
<name>A0AAD7ITA2_9AGAR</name>
<gene>
    <name evidence="2" type="ORF">B0H16DRAFT_906674</name>
</gene>
<evidence type="ECO:0000313" key="2">
    <source>
        <dbReference type="EMBL" id="KAJ7748400.1"/>
    </source>
</evidence>
<keyword evidence="3" id="KW-1185">Reference proteome</keyword>
<protein>
    <submittedName>
        <fullName evidence="2">Uncharacterized protein</fullName>
    </submittedName>
</protein>
<accession>A0AAD7ITA2</accession>
<feature type="region of interest" description="Disordered" evidence="1">
    <location>
        <begin position="170"/>
        <end position="198"/>
    </location>
</feature>
<sequence length="294" mass="32899">MRTYRLGCTSAAKEEGWMDALPFRARVDMMQTRSSFVCRTNAVYVPMHWAENASAGNTRVGVVPFDNADTHSPPCPRGYGCDACALIFRVLRGRPLRERPYNADAMWTRWYARTGCICIQPHRPVPSPSWPALGHGPQRPRLCRTPHRPRCLPLVRSRLSIRIPRQVYSTALSSSSSPTPALLASRGPHGPHPRPRLPQRLSVARMCPRPEEREPFKSTPTAIIAPGLRTSSAPRGASLLKRFSGEDDPVRLTCLTRLLFSFFILFQCAVLARAERFCLSRSLDSGARILVDRG</sequence>
<evidence type="ECO:0000313" key="3">
    <source>
        <dbReference type="Proteomes" id="UP001215598"/>
    </source>
</evidence>
<dbReference type="Proteomes" id="UP001215598">
    <property type="component" value="Unassembled WGS sequence"/>
</dbReference>
<evidence type="ECO:0000256" key="1">
    <source>
        <dbReference type="SAM" id="MobiDB-lite"/>
    </source>
</evidence>
<proteinExistence type="predicted"/>
<reference evidence="2" key="1">
    <citation type="submission" date="2023-03" db="EMBL/GenBank/DDBJ databases">
        <title>Massive genome expansion in bonnet fungi (Mycena s.s.) driven by repeated elements and novel gene families across ecological guilds.</title>
        <authorList>
            <consortium name="Lawrence Berkeley National Laboratory"/>
            <person name="Harder C.B."/>
            <person name="Miyauchi S."/>
            <person name="Viragh M."/>
            <person name="Kuo A."/>
            <person name="Thoen E."/>
            <person name="Andreopoulos B."/>
            <person name="Lu D."/>
            <person name="Skrede I."/>
            <person name="Drula E."/>
            <person name="Henrissat B."/>
            <person name="Morin E."/>
            <person name="Kohler A."/>
            <person name="Barry K."/>
            <person name="LaButti K."/>
            <person name="Morin E."/>
            <person name="Salamov A."/>
            <person name="Lipzen A."/>
            <person name="Mereny Z."/>
            <person name="Hegedus B."/>
            <person name="Baldrian P."/>
            <person name="Stursova M."/>
            <person name="Weitz H."/>
            <person name="Taylor A."/>
            <person name="Grigoriev I.V."/>
            <person name="Nagy L.G."/>
            <person name="Martin F."/>
            <person name="Kauserud H."/>
        </authorList>
    </citation>
    <scope>NUCLEOTIDE SEQUENCE</scope>
    <source>
        <strain evidence="2">CBHHK182m</strain>
    </source>
</reference>
<organism evidence="2 3">
    <name type="scientific">Mycena metata</name>
    <dbReference type="NCBI Taxonomy" id="1033252"/>
    <lineage>
        <taxon>Eukaryota</taxon>
        <taxon>Fungi</taxon>
        <taxon>Dikarya</taxon>
        <taxon>Basidiomycota</taxon>
        <taxon>Agaricomycotina</taxon>
        <taxon>Agaricomycetes</taxon>
        <taxon>Agaricomycetidae</taxon>
        <taxon>Agaricales</taxon>
        <taxon>Marasmiineae</taxon>
        <taxon>Mycenaceae</taxon>
        <taxon>Mycena</taxon>
    </lineage>
</organism>
<dbReference type="AlphaFoldDB" id="A0AAD7ITA2"/>
<dbReference type="EMBL" id="JARKIB010000073">
    <property type="protein sequence ID" value="KAJ7748400.1"/>
    <property type="molecule type" value="Genomic_DNA"/>
</dbReference>
<feature type="compositionally biased region" description="Low complexity" evidence="1">
    <location>
        <begin position="170"/>
        <end position="188"/>
    </location>
</feature>